<dbReference type="EMBL" id="JARKIE010000010">
    <property type="protein sequence ID" value="KAJ7704557.1"/>
    <property type="molecule type" value="Genomic_DNA"/>
</dbReference>
<evidence type="ECO:0000313" key="1">
    <source>
        <dbReference type="EMBL" id="KAJ7704557.1"/>
    </source>
</evidence>
<gene>
    <name evidence="1" type="ORF">B0H17DRAFT_1126870</name>
</gene>
<evidence type="ECO:0000313" key="2">
    <source>
        <dbReference type="Proteomes" id="UP001221757"/>
    </source>
</evidence>
<keyword evidence="2" id="KW-1185">Reference proteome</keyword>
<organism evidence="1 2">
    <name type="scientific">Mycena rosella</name>
    <name type="common">Pink bonnet</name>
    <name type="synonym">Agaricus rosellus</name>
    <dbReference type="NCBI Taxonomy" id="1033263"/>
    <lineage>
        <taxon>Eukaryota</taxon>
        <taxon>Fungi</taxon>
        <taxon>Dikarya</taxon>
        <taxon>Basidiomycota</taxon>
        <taxon>Agaricomycotina</taxon>
        <taxon>Agaricomycetes</taxon>
        <taxon>Agaricomycetidae</taxon>
        <taxon>Agaricales</taxon>
        <taxon>Marasmiineae</taxon>
        <taxon>Mycenaceae</taxon>
        <taxon>Mycena</taxon>
    </lineage>
</organism>
<dbReference type="AlphaFoldDB" id="A0AAD7M7A1"/>
<name>A0AAD7M7A1_MYCRO</name>
<protein>
    <submittedName>
        <fullName evidence="1">Uncharacterized protein</fullName>
    </submittedName>
</protein>
<sequence length="364" mass="40766">MTASTFFFKPLRMRPCGNRGRTLAVFIKFSGSIAQSPTQFTAVHAKSQRLQPRLAPTLFNLDLRIHQNQPAFFAALPSSAVTRLTFSLSHRTSTKPPATVPRHQRQPDHAGINYPRFNSTELFNAPSWIHQFILKTSLLNFEIISRFLDFEETPRAIPAVSRRLTRLFLLFDSPPPTPPPTPPSPRFFFFFFQLDPPPTPVAAPPPHIRRWISILWDKLRREDPGYLALSIFFGIFATEKCAWREPHQSGIAANTHKEADLDSPGSWLGCENGRFRIGSSLRAGCCGRTAKIRSSLFKPFSLQLIQVCSQIFVWAKITGESDIQVDICSSSANEAVCGNTFVHIPPNNFNALHLSLSGSNPGLI</sequence>
<accession>A0AAD7M7A1</accession>
<comment type="caution">
    <text evidence="1">The sequence shown here is derived from an EMBL/GenBank/DDBJ whole genome shotgun (WGS) entry which is preliminary data.</text>
</comment>
<dbReference type="Proteomes" id="UP001221757">
    <property type="component" value="Unassembled WGS sequence"/>
</dbReference>
<reference evidence="1" key="1">
    <citation type="submission" date="2023-03" db="EMBL/GenBank/DDBJ databases">
        <title>Massive genome expansion in bonnet fungi (Mycena s.s.) driven by repeated elements and novel gene families across ecological guilds.</title>
        <authorList>
            <consortium name="Lawrence Berkeley National Laboratory"/>
            <person name="Harder C.B."/>
            <person name="Miyauchi S."/>
            <person name="Viragh M."/>
            <person name="Kuo A."/>
            <person name="Thoen E."/>
            <person name="Andreopoulos B."/>
            <person name="Lu D."/>
            <person name="Skrede I."/>
            <person name="Drula E."/>
            <person name="Henrissat B."/>
            <person name="Morin E."/>
            <person name="Kohler A."/>
            <person name="Barry K."/>
            <person name="LaButti K."/>
            <person name="Morin E."/>
            <person name="Salamov A."/>
            <person name="Lipzen A."/>
            <person name="Mereny Z."/>
            <person name="Hegedus B."/>
            <person name="Baldrian P."/>
            <person name="Stursova M."/>
            <person name="Weitz H."/>
            <person name="Taylor A."/>
            <person name="Grigoriev I.V."/>
            <person name="Nagy L.G."/>
            <person name="Martin F."/>
            <person name="Kauserud H."/>
        </authorList>
    </citation>
    <scope>NUCLEOTIDE SEQUENCE</scope>
    <source>
        <strain evidence="1">CBHHK067</strain>
    </source>
</reference>
<proteinExistence type="predicted"/>